<dbReference type="GO" id="GO:0016787">
    <property type="term" value="F:hydrolase activity"/>
    <property type="evidence" value="ECO:0007669"/>
    <property type="project" value="UniProtKB-KW"/>
</dbReference>
<accession>A0ABV7CPF5</accession>
<name>A0ABV7CPF5_9GAMM</name>
<dbReference type="EMBL" id="JBHRSD010000040">
    <property type="protein sequence ID" value="MFC3034502.1"/>
    <property type="molecule type" value="Genomic_DNA"/>
</dbReference>
<dbReference type="PANTHER" id="PTHR46470">
    <property type="entry name" value="N-ACYLNEURAMINATE-9-PHOSPHATASE"/>
    <property type="match status" value="1"/>
</dbReference>
<dbReference type="PANTHER" id="PTHR46470:SF4">
    <property type="entry name" value="5-AMINO-6-(5-PHOSPHO-D-RIBITYLAMINO)URACIL PHOSPHATASE YIGB"/>
    <property type="match status" value="1"/>
</dbReference>
<dbReference type="Pfam" id="PF00702">
    <property type="entry name" value="Hydrolase"/>
    <property type="match status" value="1"/>
</dbReference>
<evidence type="ECO:0000256" key="2">
    <source>
        <dbReference type="ARBA" id="ARBA00022801"/>
    </source>
</evidence>
<dbReference type="Gene3D" id="3.40.50.1000">
    <property type="entry name" value="HAD superfamily/HAD-like"/>
    <property type="match status" value="1"/>
</dbReference>
<dbReference type="InterPro" id="IPR036412">
    <property type="entry name" value="HAD-like_sf"/>
</dbReference>
<keyword evidence="5" id="KW-1185">Reference proteome</keyword>
<comment type="caution">
    <text evidence="4">The sequence shown here is derived from an EMBL/GenBank/DDBJ whole genome shotgun (WGS) entry which is preliminary data.</text>
</comment>
<dbReference type="NCBIfam" id="TIGR01509">
    <property type="entry name" value="HAD-SF-IA-v3"/>
    <property type="match status" value="1"/>
</dbReference>
<sequence>MMRFNRTIGAISVLSFDLDDTLYDNRPIIKAAVQAMLDYLTSLANWPHHDPHFWRDCRRAVQEQQPELEHDVSRWRQVALRFALNELGYEPSAVEQHATAAYQAFAEARSNIVVSDEVLNLLAELRQHFRLIAITNGNVEVARFNLRDQFEFVLQAGRDGQAKPAADLFIQASQRLQVAPQAILHIGDSLESDVQGANLAGCHSAWLRLSATHNGTYAGLPDAEISDVLQLRTLLTTR</sequence>
<dbReference type="InterPro" id="IPR006439">
    <property type="entry name" value="HAD-SF_hydro_IA"/>
</dbReference>
<evidence type="ECO:0000256" key="1">
    <source>
        <dbReference type="ARBA" id="ARBA00001946"/>
    </source>
</evidence>
<reference evidence="5" key="1">
    <citation type="journal article" date="2019" name="Int. J. Syst. Evol. Microbiol.">
        <title>The Global Catalogue of Microorganisms (GCM) 10K type strain sequencing project: providing services to taxonomists for standard genome sequencing and annotation.</title>
        <authorList>
            <consortium name="The Broad Institute Genomics Platform"/>
            <consortium name="The Broad Institute Genome Sequencing Center for Infectious Disease"/>
            <person name="Wu L."/>
            <person name="Ma J."/>
        </authorList>
    </citation>
    <scope>NUCLEOTIDE SEQUENCE [LARGE SCALE GENOMIC DNA]</scope>
    <source>
        <strain evidence="5">KCTC 42730</strain>
    </source>
</reference>
<evidence type="ECO:0000313" key="5">
    <source>
        <dbReference type="Proteomes" id="UP001595453"/>
    </source>
</evidence>
<dbReference type="SFLD" id="SFLDG01129">
    <property type="entry name" value="C1.5:_HAD__Beta-PGM__Phosphata"/>
    <property type="match status" value="1"/>
</dbReference>
<dbReference type="InterPro" id="IPR051400">
    <property type="entry name" value="HAD-like_hydrolase"/>
</dbReference>
<dbReference type="NCBIfam" id="TIGR01549">
    <property type="entry name" value="HAD-SF-IA-v1"/>
    <property type="match status" value="1"/>
</dbReference>
<dbReference type="Gene3D" id="1.20.120.1600">
    <property type="match status" value="1"/>
</dbReference>
<protein>
    <submittedName>
        <fullName evidence="4">HAD-IA family hydrolase</fullName>
    </submittedName>
</protein>
<keyword evidence="3" id="KW-0460">Magnesium</keyword>
<evidence type="ECO:0000256" key="3">
    <source>
        <dbReference type="ARBA" id="ARBA00022842"/>
    </source>
</evidence>
<gene>
    <name evidence="4" type="ORF">ACFOEE_18520</name>
</gene>
<proteinExistence type="predicted"/>
<dbReference type="SUPFAM" id="SSF56784">
    <property type="entry name" value="HAD-like"/>
    <property type="match status" value="1"/>
</dbReference>
<organism evidence="4 5">
    <name type="scientific">Pseudoalteromonas fenneropenaei</name>
    <dbReference type="NCBI Taxonomy" id="1737459"/>
    <lineage>
        <taxon>Bacteria</taxon>
        <taxon>Pseudomonadati</taxon>
        <taxon>Pseudomonadota</taxon>
        <taxon>Gammaproteobacteria</taxon>
        <taxon>Alteromonadales</taxon>
        <taxon>Pseudoalteromonadaceae</taxon>
        <taxon>Pseudoalteromonas</taxon>
    </lineage>
</organism>
<dbReference type="InterPro" id="IPR023214">
    <property type="entry name" value="HAD_sf"/>
</dbReference>
<dbReference type="SFLD" id="SFLDS00003">
    <property type="entry name" value="Haloacid_Dehalogenase"/>
    <property type="match status" value="1"/>
</dbReference>
<dbReference type="Proteomes" id="UP001595453">
    <property type="component" value="Unassembled WGS sequence"/>
</dbReference>
<dbReference type="RefSeq" id="WP_377128048.1">
    <property type="nucleotide sequence ID" value="NZ_JBHRSD010000040.1"/>
</dbReference>
<keyword evidence="2 4" id="KW-0378">Hydrolase</keyword>
<evidence type="ECO:0000313" key="4">
    <source>
        <dbReference type="EMBL" id="MFC3034502.1"/>
    </source>
</evidence>
<comment type="cofactor">
    <cofactor evidence="1">
        <name>Mg(2+)</name>
        <dbReference type="ChEBI" id="CHEBI:18420"/>
    </cofactor>
</comment>